<evidence type="ECO:0000256" key="2">
    <source>
        <dbReference type="SAM" id="MobiDB-lite"/>
    </source>
</evidence>
<dbReference type="EMBL" id="JASSZA010000003">
    <property type="protein sequence ID" value="KAK2116333.1"/>
    <property type="molecule type" value="Genomic_DNA"/>
</dbReference>
<sequence>MAGEKVEKPDTKEKKPVAKKADASSKVKKGSLKAKKPKKGKPHCSRNPVLVRGIGRYSRSAMYSRKALYKRKYSAAKSKVEKKKKEKVLATVTKPVGGDKNGGTRVVKLRKMPRYYPTEDVPRKLLSHGKNPLVSTTHQKSVIATSTKIDISNVKIPKHLTDAYFKKKKLRKPRHQEGEIFDTEKEKYEITEQRKIDQKAVDSQVLPKIKAIPQLQGYLRSVFALTNGIYPHKLVF</sequence>
<feature type="compositionally biased region" description="Basic and acidic residues" evidence="2">
    <location>
        <begin position="1"/>
        <end position="25"/>
    </location>
</feature>
<dbReference type="Proteomes" id="UP001266305">
    <property type="component" value="Unassembled WGS sequence"/>
</dbReference>
<keyword evidence="5" id="KW-1185">Reference proteome</keyword>
<proteinExistence type="predicted"/>
<dbReference type="Pfam" id="PF01159">
    <property type="entry name" value="Ribosomal_L6e"/>
    <property type="match status" value="1"/>
</dbReference>
<keyword evidence="4" id="KW-0689">Ribosomal protein</keyword>
<dbReference type="Pfam" id="PF03868">
    <property type="entry name" value="Ribosomal_L6e_N"/>
    <property type="match status" value="1"/>
</dbReference>
<accession>A0ABQ9W6E8</accession>
<comment type="function">
    <text evidence="1">Component of the large ribosomal subunit. The ribosome is a large ribonucleoprotein complex responsible for the synthesis of proteins in the cell.</text>
</comment>
<dbReference type="PANTHER" id="PTHR10715">
    <property type="entry name" value="60S RIBOSOMAL PROTEIN L6"/>
    <property type="match status" value="1"/>
</dbReference>
<protein>
    <submittedName>
        <fullName evidence="4">60S ribosomal protein L6</fullName>
    </submittedName>
</protein>
<dbReference type="InterPro" id="IPR000915">
    <property type="entry name" value="60S_ribosomal_eL6"/>
</dbReference>
<evidence type="ECO:0000259" key="3">
    <source>
        <dbReference type="Pfam" id="PF03868"/>
    </source>
</evidence>
<feature type="region of interest" description="Disordered" evidence="2">
    <location>
        <begin position="1"/>
        <end position="48"/>
    </location>
</feature>
<gene>
    <name evidence="4" type="primary">RPL6_10</name>
    <name evidence="4" type="ORF">P7K49_006959</name>
</gene>
<evidence type="ECO:0000256" key="1">
    <source>
        <dbReference type="ARBA" id="ARBA00034092"/>
    </source>
</evidence>
<organism evidence="4 5">
    <name type="scientific">Saguinus oedipus</name>
    <name type="common">Cotton-top tamarin</name>
    <name type="synonym">Oedipomidas oedipus</name>
    <dbReference type="NCBI Taxonomy" id="9490"/>
    <lineage>
        <taxon>Eukaryota</taxon>
        <taxon>Metazoa</taxon>
        <taxon>Chordata</taxon>
        <taxon>Craniata</taxon>
        <taxon>Vertebrata</taxon>
        <taxon>Euteleostomi</taxon>
        <taxon>Mammalia</taxon>
        <taxon>Eutheria</taxon>
        <taxon>Euarchontoglires</taxon>
        <taxon>Primates</taxon>
        <taxon>Haplorrhini</taxon>
        <taxon>Platyrrhini</taxon>
        <taxon>Cebidae</taxon>
        <taxon>Callitrichinae</taxon>
        <taxon>Saguinus</taxon>
    </lineage>
</organism>
<feature type="compositionally biased region" description="Basic residues" evidence="2">
    <location>
        <begin position="26"/>
        <end position="44"/>
    </location>
</feature>
<dbReference type="InterPro" id="IPR005568">
    <property type="entry name" value="Ribosomal_uL6_N"/>
</dbReference>
<name>A0ABQ9W6E8_SAGOE</name>
<keyword evidence="4" id="KW-0687">Ribonucleoprotein</keyword>
<dbReference type="PANTHER" id="PTHR10715:SF7">
    <property type="entry name" value="LARGE RIBOSOMAL SUBUNIT PROTEIN EL6"/>
    <property type="match status" value="1"/>
</dbReference>
<reference evidence="4 5" key="1">
    <citation type="submission" date="2023-05" db="EMBL/GenBank/DDBJ databases">
        <title>B98-5 Cell Line De Novo Hybrid Assembly: An Optical Mapping Approach.</title>
        <authorList>
            <person name="Kananen K."/>
            <person name="Auerbach J.A."/>
            <person name="Kautto E."/>
            <person name="Blachly J.S."/>
        </authorList>
    </citation>
    <scope>NUCLEOTIDE SEQUENCE [LARGE SCALE GENOMIC DNA]</scope>
    <source>
        <strain evidence="4">B95-8</strain>
        <tissue evidence="4">Cell line</tissue>
    </source>
</reference>
<evidence type="ECO:0000313" key="5">
    <source>
        <dbReference type="Proteomes" id="UP001266305"/>
    </source>
</evidence>
<feature type="domain" description="Large ribosomal subunit protein uL6 N-terminal" evidence="3">
    <location>
        <begin position="36"/>
        <end position="95"/>
    </location>
</feature>
<dbReference type="GO" id="GO:0005840">
    <property type="term" value="C:ribosome"/>
    <property type="evidence" value="ECO:0007669"/>
    <property type="project" value="UniProtKB-KW"/>
</dbReference>
<comment type="caution">
    <text evidence="4">The sequence shown here is derived from an EMBL/GenBank/DDBJ whole genome shotgun (WGS) entry which is preliminary data.</text>
</comment>
<evidence type="ECO:0000313" key="4">
    <source>
        <dbReference type="EMBL" id="KAK2116333.1"/>
    </source>
</evidence>